<accession>A0ABU0D6X3</accession>
<feature type="transmembrane region" description="Helical" evidence="1">
    <location>
        <begin position="29"/>
        <end position="50"/>
    </location>
</feature>
<gene>
    <name evidence="2" type="ORF">J2S14_003002</name>
</gene>
<proteinExistence type="predicted"/>
<protein>
    <submittedName>
        <fullName evidence="2">Inner membrane protein</fullName>
    </submittedName>
</protein>
<dbReference type="Proteomes" id="UP001232343">
    <property type="component" value="Unassembled WGS sequence"/>
</dbReference>
<organism evidence="2 3">
    <name type="scientific">Lederbergia wuyishanensis</name>
    <dbReference type="NCBI Taxonomy" id="1347903"/>
    <lineage>
        <taxon>Bacteria</taxon>
        <taxon>Bacillati</taxon>
        <taxon>Bacillota</taxon>
        <taxon>Bacilli</taxon>
        <taxon>Bacillales</taxon>
        <taxon>Bacillaceae</taxon>
        <taxon>Lederbergia</taxon>
    </lineage>
</organism>
<keyword evidence="3" id="KW-1185">Reference proteome</keyword>
<dbReference type="PANTHER" id="PTHR40031:SF1">
    <property type="entry name" value="MEMBRANE-BOUND METAL-DEPENDENT HYDROLASE"/>
    <property type="match status" value="1"/>
</dbReference>
<keyword evidence="1" id="KW-0472">Membrane</keyword>
<dbReference type="RefSeq" id="WP_244682437.1">
    <property type="nucleotide sequence ID" value="NZ_JALIRM010000011.1"/>
</dbReference>
<sequence>MDTITHTLFGLALYGAVDKKQMDRKYKAAYLLTMVGASQIPDIDVISQLWDTEGLYQMWHRGLTHSVFLTPVWALLFYLLCLLIFKINDVKLFLLAWLAVFIHVTSDLFNAWGTGYIEPFSNIRLSFGTIPIVDFVIWVIIGIAFIFSKRNKLKAPHYFKLAWVFITLHFVIQSAQGYWIYNQYDKNYKQVALSASFVPWSYTVITKNEDTVTLFQDGLFREKKEVYVLHSNESADLNTLFTQVPKAKTLYEWSPFVVLVDDDNRLGLYDPRFYRNGQSFLFEYMEKKSEK</sequence>
<feature type="transmembrane region" description="Helical" evidence="1">
    <location>
        <begin position="62"/>
        <end position="85"/>
    </location>
</feature>
<keyword evidence="1" id="KW-0812">Transmembrane</keyword>
<evidence type="ECO:0000256" key="1">
    <source>
        <dbReference type="SAM" id="Phobius"/>
    </source>
</evidence>
<dbReference type="InterPro" id="IPR053170">
    <property type="entry name" value="Transcription_regulator"/>
</dbReference>
<evidence type="ECO:0000313" key="3">
    <source>
        <dbReference type="Proteomes" id="UP001232343"/>
    </source>
</evidence>
<feature type="transmembrane region" description="Helical" evidence="1">
    <location>
        <begin position="92"/>
        <end position="113"/>
    </location>
</feature>
<reference evidence="2 3" key="1">
    <citation type="submission" date="2023-07" db="EMBL/GenBank/DDBJ databases">
        <title>Genomic Encyclopedia of Type Strains, Phase IV (KMG-IV): sequencing the most valuable type-strain genomes for metagenomic binning, comparative biology and taxonomic classification.</title>
        <authorList>
            <person name="Goeker M."/>
        </authorList>
    </citation>
    <scope>NUCLEOTIDE SEQUENCE [LARGE SCALE GENOMIC DNA]</scope>
    <source>
        <strain evidence="2 3">DSM 27848</strain>
    </source>
</reference>
<feature type="transmembrane region" description="Helical" evidence="1">
    <location>
        <begin position="159"/>
        <end position="181"/>
    </location>
</feature>
<comment type="caution">
    <text evidence="2">The sequence shown here is derived from an EMBL/GenBank/DDBJ whole genome shotgun (WGS) entry which is preliminary data.</text>
</comment>
<dbReference type="InterPro" id="IPR007404">
    <property type="entry name" value="YdjM-like"/>
</dbReference>
<evidence type="ECO:0000313" key="2">
    <source>
        <dbReference type="EMBL" id="MDQ0344161.1"/>
    </source>
</evidence>
<dbReference type="PANTHER" id="PTHR40031">
    <property type="entry name" value="HYPOTHETICAL MEMBRANE SPANNING PROTEIN"/>
    <property type="match status" value="1"/>
</dbReference>
<name>A0ABU0D6X3_9BACI</name>
<dbReference type="Pfam" id="PF04307">
    <property type="entry name" value="YdjM"/>
    <property type="match status" value="1"/>
</dbReference>
<feature type="transmembrane region" description="Helical" evidence="1">
    <location>
        <begin position="125"/>
        <end position="147"/>
    </location>
</feature>
<keyword evidence="1" id="KW-1133">Transmembrane helix</keyword>
<dbReference type="EMBL" id="JAUSUO010000008">
    <property type="protein sequence ID" value="MDQ0344161.1"/>
    <property type="molecule type" value="Genomic_DNA"/>
</dbReference>